<proteinExistence type="predicted"/>
<accession>A0A4Y2G8N3</accession>
<dbReference type="EMBL" id="BGPR01001284">
    <property type="protein sequence ID" value="GBM50070.1"/>
    <property type="molecule type" value="Genomic_DNA"/>
</dbReference>
<sequence>MRLDSFHCIRELNTKRAILRKYSNTSVFVDFGYRRFLPQKNLSRFSSFARISSACPNDLGANFAKTNDGGASSEKSGTEGVLSEPKDYVEAEGFIPSKSTSVIKLVFFGKKMPKRKRHCQDTSL</sequence>
<feature type="region of interest" description="Disordered" evidence="1">
    <location>
        <begin position="65"/>
        <end position="84"/>
    </location>
</feature>
<reference evidence="2 3" key="1">
    <citation type="journal article" date="2019" name="Sci. Rep.">
        <title>Orb-weaving spider Araneus ventricosus genome elucidates the spidroin gene catalogue.</title>
        <authorList>
            <person name="Kono N."/>
            <person name="Nakamura H."/>
            <person name="Ohtoshi R."/>
            <person name="Moran D.A.P."/>
            <person name="Shinohara A."/>
            <person name="Yoshida Y."/>
            <person name="Fujiwara M."/>
            <person name="Mori M."/>
            <person name="Tomita M."/>
            <person name="Arakawa K."/>
        </authorList>
    </citation>
    <scope>NUCLEOTIDE SEQUENCE [LARGE SCALE GENOMIC DNA]</scope>
</reference>
<dbReference type="Proteomes" id="UP000499080">
    <property type="component" value="Unassembled WGS sequence"/>
</dbReference>
<protein>
    <submittedName>
        <fullName evidence="2">Uncharacterized protein</fullName>
    </submittedName>
</protein>
<evidence type="ECO:0000313" key="2">
    <source>
        <dbReference type="EMBL" id="GBM50070.1"/>
    </source>
</evidence>
<keyword evidence="3" id="KW-1185">Reference proteome</keyword>
<gene>
    <name evidence="2" type="ORF">AVEN_138849_1</name>
</gene>
<comment type="caution">
    <text evidence="2">The sequence shown here is derived from an EMBL/GenBank/DDBJ whole genome shotgun (WGS) entry which is preliminary data.</text>
</comment>
<dbReference type="AlphaFoldDB" id="A0A4Y2G8N3"/>
<name>A0A4Y2G8N3_ARAVE</name>
<evidence type="ECO:0000256" key="1">
    <source>
        <dbReference type="SAM" id="MobiDB-lite"/>
    </source>
</evidence>
<evidence type="ECO:0000313" key="3">
    <source>
        <dbReference type="Proteomes" id="UP000499080"/>
    </source>
</evidence>
<organism evidence="2 3">
    <name type="scientific">Araneus ventricosus</name>
    <name type="common">Orbweaver spider</name>
    <name type="synonym">Epeira ventricosa</name>
    <dbReference type="NCBI Taxonomy" id="182803"/>
    <lineage>
        <taxon>Eukaryota</taxon>
        <taxon>Metazoa</taxon>
        <taxon>Ecdysozoa</taxon>
        <taxon>Arthropoda</taxon>
        <taxon>Chelicerata</taxon>
        <taxon>Arachnida</taxon>
        <taxon>Araneae</taxon>
        <taxon>Araneomorphae</taxon>
        <taxon>Entelegynae</taxon>
        <taxon>Araneoidea</taxon>
        <taxon>Araneidae</taxon>
        <taxon>Araneus</taxon>
    </lineage>
</organism>